<dbReference type="KEGG" id="ima:PO878_09370"/>
<evidence type="ECO:0000313" key="2">
    <source>
        <dbReference type="EMBL" id="WCO68932.1"/>
    </source>
</evidence>
<gene>
    <name evidence="2" type="ORF">PO878_09370</name>
</gene>
<dbReference type="AlphaFoldDB" id="A0AAF0BVK0"/>
<feature type="compositionally biased region" description="Basic and acidic residues" evidence="1">
    <location>
        <begin position="1"/>
        <end position="11"/>
    </location>
</feature>
<dbReference type="RefSeq" id="WP_272738446.1">
    <property type="nucleotide sequence ID" value="NZ_CP116942.1"/>
</dbReference>
<protein>
    <submittedName>
        <fullName evidence="2">Uncharacterized protein</fullName>
    </submittedName>
</protein>
<evidence type="ECO:0000313" key="3">
    <source>
        <dbReference type="Proteomes" id="UP001216390"/>
    </source>
</evidence>
<dbReference type="EMBL" id="CP116942">
    <property type="protein sequence ID" value="WCO68932.1"/>
    <property type="molecule type" value="Genomic_DNA"/>
</dbReference>
<sequence length="216" mass="22643">MDSADGHEGEARSLGTLVHDDDGTGAPPAAELPPIHRVSDGSEVSGPDSRRAWADAARPILEGVAGTYNATILDATLAEQVQVDSGVVSRQLSRYWIAKVMGLVAADCAGRDEPMLSALCIRTDGSTGGGYADAVTKARGEAPEDAEVHAAAERLACYQRMGAAMPNGGGRPTLTPEVAARRHRARSARGEPEFARTTCPTCFMVLPHTGQCDECE</sequence>
<accession>A0AAF0BVK0</accession>
<dbReference type="Proteomes" id="UP001216390">
    <property type="component" value="Chromosome"/>
</dbReference>
<keyword evidence="3" id="KW-1185">Reference proteome</keyword>
<proteinExistence type="predicted"/>
<evidence type="ECO:0000256" key="1">
    <source>
        <dbReference type="SAM" id="MobiDB-lite"/>
    </source>
</evidence>
<reference evidence="2" key="1">
    <citation type="submission" date="2023-01" db="EMBL/GenBank/DDBJ databases">
        <title>The diversity of Class Acidimicrobiia in South China Sea sediment environments and the proposal of Iamia marina sp. nov., a novel species of the genus Iamia.</title>
        <authorList>
            <person name="He Y."/>
            <person name="Tian X."/>
        </authorList>
    </citation>
    <scope>NUCLEOTIDE SEQUENCE</scope>
    <source>
        <strain evidence="2">DSM 19957</strain>
    </source>
</reference>
<name>A0AAF0BVK0_9ACTN</name>
<organism evidence="2 3">
    <name type="scientific">Iamia majanohamensis</name>
    <dbReference type="NCBI Taxonomy" id="467976"/>
    <lineage>
        <taxon>Bacteria</taxon>
        <taxon>Bacillati</taxon>
        <taxon>Actinomycetota</taxon>
        <taxon>Acidimicrobiia</taxon>
        <taxon>Acidimicrobiales</taxon>
        <taxon>Iamiaceae</taxon>
        <taxon>Iamia</taxon>
    </lineage>
</organism>
<feature type="region of interest" description="Disordered" evidence="1">
    <location>
        <begin position="1"/>
        <end position="50"/>
    </location>
</feature>